<keyword evidence="2" id="KW-1185">Reference proteome</keyword>
<dbReference type="OrthoDB" id="5856459at2759"/>
<dbReference type="EMBL" id="KN579306">
    <property type="protein sequence ID" value="KHJ82467.1"/>
    <property type="molecule type" value="Genomic_DNA"/>
</dbReference>
<evidence type="ECO:0000313" key="1">
    <source>
        <dbReference type="EMBL" id="KHJ82467.1"/>
    </source>
</evidence>
<dbReference type="Proteomes" id="UP000053660">
    <property type="component" value="Unassembled WGS sequence"/>
</dbReference>
<sequence>MTKPIPKNFAYADTILLFKSGDPENLANYRPISFLSTLYKVLTKLITQRIENIELPALWEAMEWFNIDKNIIKK</sequence>
<evidence type="ECO:0000313" key="2">
    <source>
        <dbReference type="Proteomes" id="UP000053660"/>
    </source>
</evidence>
<gene>
    <name evidence="1" type="ORF">OESDEN_17839</name>
</gene>
<accession>A0A0B1SG03</accession>
<proteinExistence type="predicted"/>
<protein>
    <recommendedName>
        <fullName evidence="3">Reverse transcriptase domain-containing protein</fullName>
    </recommendedName>
</protein>
<evidence type="ECO:0008006" key="3">
    <source>
        <dbReference type="Google" id="ProtNLM"/>
    </source>
</evidence>
<reference evidence="1 2" key="1">
    <citation type="submission" date="2014-03" db="EMBL/GenBank/DDBJ databases">
        <title>Draft genome of the hookworm Oesophagostomum dentatum.</title>
        <authorList>
            <person name="Mitreva M."/>
        </authorList>
    </citation>
    <scope>NUCLEOTIDE SEQUENCE [LARGE SCALE GENOMIC DNA]</scope>
    <source>
        <strain evidence="1 2">OD-Hann</strain>
    </source>
</reference>
<name>A0A0B1SG03_OESDE</name>
<dbReference type="AlphaFoldDB" id="A0A0B1SG03"/>
<organism evidence="1 2">
    <name type="scientific">Oesophagostomum dentatum</name>
    <name type="common">Nodular worm</name>
    <dbReference type="NCBI Taxonomy" id="61180"/>
    <lineage>
        <taxon>Eukaryota</taxon>
        <taxon>Metazoa</taxon>
        <taxon>Ecdysozoa</taxon>
        <taxon>Nematoda</taxon>
        <taxon>Chromadorea</taxon>
        <taxon>Rhabditida</taxon>
        <taxon>Rhabditina</taxon>
        <taxon>Rhabditomorpha</taxon>
        <taxon>Strongyloidea</taxon>
        <taxon>Strongylidae</taxon>
        <taxon>Oesophagostomum</taxon>
    </lineage>
</organism>